<accession>A0A1F5YSB0</accession>
<sequence length="62" mass="7159">MNFYLILGIILIISFLLAVIESKKELNVPKRVLKIKIKKERKLSGVILFLKEKVIHYSSDSS</sequence>
<comment type="caution">
    <text evidence="1">The sequence shown here is derived from an EMBL/GenBank/DDBJ whole genome shotgun (WGS) entry which is preliminary data.</text>
</comment>
<reference evidence="1 2" key="1">
    <citation type="journal article" date="2016" name="Nat. Commun.">
        <title>Thousands of microbial genomes shed light on interconnected biogeochemical processes in an aquifer system.</title>
        <authorList>
            <person name="Anantharaman K."/>
            <person name="Brown C.T."/>
            <person name="Hug L.A."/>
            <person name="Sharon I."/>
            <person name="Castelle C.J."/>
            <person name="Probst A.J."/>
            <person name="Thomas B.C."/>
            <person name="Singh A."/>
            <person name="Wilkins M.J."/>
            <person name="Karaoz U."/>
            <person name="Brodie E.L."/>
            <person name="Williams K.H."/>
            <person name="Hubbard S.S."/>
            <person name="Banfield J.F."/>
        </authorList>
    </citation>
    <scope>NUCLEOTIDE SEQUENCE [LARGE SCALE GENOMIC DNA]</scope>
</reference>
<dbReference type="EMBL" id="MFJA01000044">
    <property type="protein sequence ID" value="OGG02996.1"/>
    <property type="molecule type" value="Genomic_DNA"/>
</dbReference>
<evidence type="ECO:0000313" key="1">
    <source>
        <dbReference type="EMBL" id="OGG02996.1"/>
    </source>
</evidence>
<dbReference type="AlphaFoldDB" id="A0A1F5YSB0"/>
<proteinExistence type="predicted"/>
<dbReference type="Proteomes" id="UP000176665">
    <property type="component" value="Unassembled WGS sequence"/>
</dbReference>
<gene>
    <name evidence="1" type="ORF">A2W14_04450</name>
</gene>
<evidence type="ECO:0000313" key="2">
    <source>
        <dbReference type="Proteomes" id="UP000176665"/>
    </source>
</evidence>
<organism evidence="1 2">
    <name type="scientific">Candidatus Gottesmanbacteria bacterium RBG_16_37_8</name>
    <dbReference type="NCBI Taxonomy" id="1798371"/>
    <lineage>
        <taxon>Bacteria</taxon>
        <taxon>Candidatus Gottesmaniibacteriota</taxon>
    </lineage>
</organism>
<protein>
    <submittedName>
        <fullName evidence="1">Uncharacterized protein</fullName>
    </submittedName>
</protein>
<name>A0A1F5YSB0_9BACT</name>